<accession>A0AA41FY93</accession>
<dbReference type="EMBL" id="JAHQXE010000001">
    <property type="protein sequence ID" value="MBV0900995.1"/>
    <property type="molecule type" value="Genomic_DNA"/>
</dbReference>
<comment type="caution">
    <text evidence="2">The sequence shown here is derived from an EMBL/GenBank/DDBJ whole genome shotgun (WGS) entry which is preliminary data.</text>
</comment>
<dbReference type="InterPro" id="IPR055959">
    <property type="entry name" value="DUF7537"/>
</dbReference>
<dbReference type="Pfam" id="PF24381">
    <property type="entry name" value="DUF7537"/>
    <property type="match status" value="1"/>
</dbReference>
<evidence type="ECO:0000313" key="2">
    <source>
        <dbReference type="EMBL" id="MBV0900995.1"/>
    </source>
</evidence>
<feature type="compositionally biased region" description="Low complexity" evidence="1">
    <location>
        <begin position="29"/>
        <end position="42"/>
    </location>
</feature>
<feature type="compositionally biased region" description="Polar residues" evidence="1">
    <location>
        <begin position="257"/>
        <end position="267"/>
    </location>
</feature>
<name>A0AA41FY93_9EURY</name>
<feature type="region of interest" description="Disordered" evidence="1">
    <location>
        <begin position="255"/>
        <end position="278"/>
    </location>
</feature>
<keyword evidence="3" id="KW-1185">Reference proteome</keyword>
<dbReference type="PROSITE" id="PS51257">
    <property type="entry name" value="PROKAR_LIPOPROTEIN"/>
    <property type="match status" value="1"/>
</dbReference>
<evidence type="ECO:0000256" key="1">
    <source>
        <dbReference type="SAM" id="MobiDB-lite"/>
    </source>
</evidence>
<dbReference type="RefSeq" id="WP_162411737.1">
    <property type="nucleotide sequence ID" value="NZ_JAHQXE010000001.1"/>
</dbReference>
<protein>
    <submittedName>
        <fullName evidence="2">Uncharacterized protein</fullName>
    </submittedName>
</protein>
<gene>
    <name evidence="2" type="ORF">KTS37_04255</name>
</gene>
<feature type="region of interest" description="Disordered" evidence="1">
    <location>
        <begin position="27"/>
        <end position="49"/>
    </location>
</feature>
<organism evidence="2 3">
    <name type="scientific">Haloarcula salina</name>
    <dbReference type="NCBI Taxonomy" id="1429914"/>
    <lineage>
        <taxon>Archaea</taxon>
        <taxon>Methanobacteriati</taxon>
        <taxon>Methanobacteriota</taxon>
        <taxon>Stenosarchaea group</taxon>
        <taxon>Halobacteria</taxon>
        <taxon>Halobacteriales</taxon>
        <taxon>Haloarculaceae</taxon>
        <taxon>Haloarcula</taxon>
    </lineage>
</organism>
<proteinExistence type="predicted"/>
<evidence type="ECO:0000313" key="3">
    <source>
        <dbReference type="Proteomes" id="UP001166304"/>
    </source>
</evidence>
<sequence length="278" mass="30705">MRWLSAALLACLLTTAGCSALVGPDEAGQTTVTPAPVPTAQPSATGPEYPPGVARDGLHSVSRLSVAHREALENTSYTLREEDRAFSAANGSESVRRAAAIAVASPTRYRDEMVQVRTAANGSVARFEQSTYADGTRWYERRDDGTVEYRRGRLEFTRDKFAARTAFYLGRYGVVDRSETAVVVRNGTRFYRIRGTGGEVPSTERLEEYRVEFLVAPDGLVRRFEVRYRTETDIVSYRFRYEEVDETTVSRPVWLENATNESGSPVGQTPAGRPTGGA</sequence>
<dbReference type="AlphaFoldDB" id="A0AA41FY93"/>
<reference evidence="2" key="1">
    <citation type="submission" date="2021-06" db="EMBL/GenBank/DDBJ databases">
        <title>New haloarchaea isolates fom saline soil.</title>
        <authorList>
            <person name="Duran-Viseras A."/>
            <person name="Sanchez-Porro C.S."/>
            <person name="Ventosa A."/>
        </authorList>
    </citation>
    <scope>NUCLEOTIDE SEQUENCE</scope>
    <source>
        <strain evidence="2">JCM 18369</strain>
    </source>
</reference>
<dbReference type="Proteomes" id="UP001166304">
    <property type="component" value="Unassembled WGS sequence"/>
</dbReference>